<dbReference type="Proteomes" id="UP000027361">
    <property type="component" value="Unassembled WGS sequence"/>
</dbReference>
<dbReference type="PANTHER" id="PTHR13992">
    <property type="entry name" value="NUCLEAR RECEPTOR CO-REPRESSOR RELATED NCOR"/>
    <property type="match status" value="1"/>
</dbReference>
<reference evidence="5 6" key="1">
    <citation type="submission" date="2014-05" db="EMBL/GenBank/DDBJ databases">
        <title>Draft genome sequence of a rare smut relative, Tilletiaria anomala UBC 951.</title>
        <authorList>
            <consortium name="DOE Joint Genome Institute"/>
            <person name="Toome M."/>
            <person name="Kuo A."/>
            <person name="Henrissat B."/>
            <person name="Lipzen A."/>
            <person name="Tritt A."/>
            <person name="Yoshinaga Y."/>
            <person name="Zane M."/>
            <person name="Barry K."/>
            <person name="Grigoriev I.V."/>
            <person name="Spatafora J.W."/>
            <person name="Aimea M.C."/>
        </authorList>
    </citation>
    <scope>NUCLEOTIDE SEQUENCE [LARGE SCALE GENOMIC DNA]</scope>
    <source>
        <strain evidence="5 6">UBC 951</strain>
    </source>
</reference>
<dbReference type="InterPro" id="IPR009057">
    <property type="entry name" value="Homeodomain-like_sf"/>
</dbReference>
<dbReference type="PROSITE" id="PS50090">
    <property type="entry name" value="MYB_LIKE"/>
    <property type="match status" value="1"/>
</dbReference>
<feature type="compositionally biased region" description="Polar residues" evidence="1">
    <location>
        <begin position="580"/>
        <end position="589"/>
    </location>
</feature>
<feature type="compositionally biased region" description="Basic and acidic residues" evidence="1">
    <location>
        <begin position="449"/>
        <end position="462"/>
    </location>
</feature>
<dbReference type="InterPro" id="IPR001005">
    <property type="entry name" value="SANT/Myb"/>
</dbReference>
<evidence type="ECO:0000313" key="5">
    <source>
        <dbReference type="EMBL" id="KDN36327.1"/>
    </source>
</evidence>
<dbReference type="PROSITE" id="PS51294">
    <property type="entry name" value="HTH_MYB"/>
    <property type="match status" value="1"/>
</dbReference>
<feature type="compositionally biased region" description="Basic and acidic residues" evidence="1">
    <location>
        <begin position="330"/>
        <end position="424"/>
    </location>
</feature>
<dbReference type="PROSITE" id="PS51293">
    <property type="entry name" value="SANT"/>
    <property type="match status" value="2"/>
</dbReference>
<dbReference type="SMART" id="SM00717">
    <property type="entry name" value="SANT"/>
    <property type="match status" value="2"/>
</dbReference>
<feature type="region of interest" description="Disordered" evidence="1">
    <location>
        <begin position="174"/>
        <end position="608"/>
    </location>
</feature>
<organism evidence="5 6">
    <name type="scientific">Tilletiaria anomala (strain ATCC 24038 / CBS 436.72 / UBC 951)</name>
    <dbReference type="NCBI Taxonomy" id="1037660"/>
    <lineage>
        <taxon>Eukaryota</taxon>
        <taxon>Fungi</taxon>
        <taxon>Dikarya</taxon>
        <taxon>Basidiomycota</taxon>
        <taxon>Ustilaginomycotina</taxon>
        <taxon>Exobasidiomycetes</taxon>
        <taxon>Georgefischeriales</taxon>
        <taxon>Tilletiariaceae</taxon>
        <taxon>Tilletiaria</taxon>
    </lineage>
</organism>
<protein>
    <recommendedName>
        <fullName evidence="7">SANT domain-containing protein</fullName>
    </recommendedName>
</protein>
<dbReference type="InterPro" id="IPR017930">
    <property type="entry name" value="Myb_dom"/>
</dbReference>
<dbReference type="CDD" id="cd00167">
    <property type="entry name" value="SANT"/>
    <property type="match status" value="1"/>
</dbReference>
<feature type="compositionally biased region" description="Acidic residues" evidence="1">
    <location>
        <begin position="184"/>
        <end position="195"/>
    </location>
</feature>
<gene>
    <name evidence="5" type="ORF">K437DRAFT_265322</name>
</gene>
<dbReference type="Gene3D" id="1.20.58.1880">
    <property type="match status" value="1"/>
</dbReference>
<dbReference type="STRING" id="1037660.A0A066V3N7"/>
<feature type="domain" description="Myb-like" evidence="2">
    <location>
        <begin position="1348"/>
        <end position="1398"/>
    </location>
</feature>
<evidence type="ECO:0000259" key="4">
    <source>
        <dbReference type="PROSITE" id="PS51294"/>
    </source>
</evidence>
<feature type="region of interest" description="Disordered" evidence="1">
    <location>
        <begin position="1159"/>
        <end position="1280"/>
    </location>
</feature>
<dbReference type="GO" id="GO:0006357">
    <property type="term" value="P:regulation of transcription by RNA polymerase II"/>
    <property type="evidence" value="ECO:0007669"/>
    <property type="project" value="TreeGrafter"/>
</dbReference>
<dbReference type="HOGENOM" id="CLU_249255_0_0_1"/>
<dbReference type="InterPro" id="IPR051571">
    <property type="entry name" value="N-CoR_corepressor"/>
</dbReference>
<dbReference type="OrthoDB" id="10258692at2759"/>
<feature type="compositionally biased region" description="Acidic residues" evidence="1">
    <location>
        <begin position="261"/>
        <end position="270"/>
    </location>
</feature>
<dbReference type="PANTHER" id="PTHR13992:SF39">
    <property type="entry name" value="SMRTER, ISOFORM G"/>
    <property type="match status" value="1"/>
</dbReference>
<comment type="caution">
    <text evidence="5">The sequence shown here is derived from an EMBL/GenBank/DDBJ whole genome shotgun (WGS) entry which is preliminary data.</text>
</comment>
<evidence type="ECO:0000256" key="1">
    <source>
        <dbReference type="SAM" id="MobiDB-lite"/>
    </source>
</evidence>
<feature type="compositionally biased region" description="Polar residues" evidence="1">
    <location>
        <begin position="1207"/>
        <end position="1224"/>
    </location>
</feature>
<feature type="compositionally biased region" description="Low complexity" evidence="1">
    <location>
        <begin position="463"/>
        <end position="479"/>
    </location>
</feature>
<dbReference type="GeneID" id="25265750"/>
<dbReference type="EMBL" id="JMSN01000172">
    <property type="protein sequence ID" value="KDN36327.1"/>
    <property type="molecule type" value="Genomic_DNA"/>
</dbReference>
<dbReference type="RefSeq" id="XP_013240021.1">
    <property type="nucleotide sequence ID" value="XM_013384567.1"/>
</dbReference>
<name>A0A066V3N7_TILAU</name>
<feature type="region of interest" description="Disordered" evidence="1">
    <location>
        <begin position="1"/>
        <end position="54"/>
    </location>
</feature>
<feature type="domain" description="HTH myb-type" evidence="4">
    <location>
        <begin position="1356"/>
        <end position="1402"/>
    </location>
</feature>
<feature type="compositionally biased region" description="Polar residues" evidence="1">
    <location>
        <begin position="174"/>
        <end position="183"/>
    </location>
</feature>
<keyword evidence="6" id="KW-1185">Reference proteome</keyword>
<accession>A0A066V3N7</accession>
<dbReference type="InterPro" id="IPR017884">
    <property type="entry name" value="SANT_dom"/>
</dbReference>
<dbReference type="GO" id="GO:0034967">
    <property type="term" value="C:Set3 complex"/>
    <property type="evidence" value="ECO:0007669"/>
    <property type="project" value="TreeGrafter"/>
</dbReference>
<proteinExistence type="predicted"/>
<feature type="compositionally biased region" description="Polar residues" evidence="1">
    <location>
        <begin position="204"/>
        <end position="229"/>
    </location>
</feature>
<feature type="compositionally biased region" description="Basic and acidic residues" evidence="1">
    <location>
        <begin position="558"/>
        <end position="568"/>
    </location>
</feature>
<dbReference type="OMA" id="RITRECT"/>
<feature type="region of interest" description="Disordered" evidence="1">
    <location>
        <begin position="770"/>
        <end position="789"/>
    </location>
</feature>
<dbReference type="Gene3D" id="1.10.10.60">
    <property type="entry name" value="Homeodomain-like"/>
    <property type="match status" value="1"/>
</dbReference>
<feature type="domain" description="SANT" evidence="3">
    <location>
        <begin position="1351"/>
        <end position="1402"/>
    </location>
</feature>
<feature type="compositionally biased region" description="Basic and acidic residues" evidence="1">
    <location>
        <begin position="493"/>
        <end position="522"/>
    </location>
</feature>
<feature type="compositionally biased region" description="Basic residues" evidence="1">
    <location>
        <begin position="1161"/>
        <end position="1175"/>
    </location>
</feature>
<evidence type="ECO:0000259" key="3">
    <source>
        <dbReference type="PROSITE" id="PS51293"/>
    </source>
</evidence>
<evidence type="ECO:0000259" key="2">
    <source>
        <dbReference type="PROSITE" id="PS50090"/>
    </source>
</evidence>
<evidence type="ECO:0008006" key="7">
    <source>
        <dbReference type="Google" id="ProtNLM"/>
    </source>
</evidence>
<feature type="domain" description="SANT" evidence="3">
    <location>
        <begin position="1103"/>
        <end position="1149"/>
    </location>
</feature>
<dbReference type="InParanoid" id="A0A066V3N7"/>
<evidence type="ECO:0000313" key="6">
    <source>
        <dbReference type="Proteomes" id="UP000027361"/>
    </source>
</evidence>
<dbReference type="SUPFAM" id="SSF46689">
    <property type="entry name" value="Homeodomain-like"/>
    <property type="match status" value="2"/>
</dbReference>
<sequence>MEQGRSCTEEGGNAGAGAGAQAKAGSADRVQAAREVEGQGGQDRVLPSKLVDANMPNRLEQVDAMDDMHPDAACAQQVVASRVDATEQAEGDSAAGVVEATEIEHMEDAQSIRLRQRAAEKGATASGGTSNQTLAENLVGDAVYAPETMQTGNSHPASKVSKVVAMTTVGPIRSFQTREVSQDGQEEGEAIDEDETRVKPGQVFPTSASSSGASLQNGASMSKVQQSSGLLAGRPPSMHRREGDQDSSEEEGMITLAEEGQINEEEEEEGQEPRSASSGSRRDPKLSSGQRAPSPLHEASHSFSGAAPLSTAAFRDRDPSVESGPQKWDASYRRDSRDREREASRYREPERDRDRERERDRGWDRDRDRRSSHHPYADARRFSDRGRERDARDPMSDRRASGWDREREDLARTERHQPPSRESARPNAPFLVYPIPPERDRWNRHHTNRERPREPTIERDIDALSTPLAQSASSTALLSGQEAIRNAYSRRRPSPDFHELNGSDTGERRRGAARQHSEEPRRRLSPTRSVTGGSDRGSGSYDRPKLIDSQRGLGNECEGARDREEKRTPQSKPPLHLQATILQKSNSAESEAKRTDAFPTPRKTPMGTPMDPGFVQRCDALVHKALQSAPATDATAMAAPVASPRTSVRAISEEALAGLPNERKPEVKTEPVLETGTEIGQDDRQAFNDEAQRHEVPVLSAAKLASPTTTIAVIETALSVSAPSTSVAPTATMPSEPSGSSLSLETLADLATAEADPASSFAPEVALVGAKSDRGRSSTHDLVSPTGSSHIEPVTRVTEMENAVAHQLATELQATAALEEDSVKQINSEPEMLEDTSMQDVQLLQEEEEHDGRDPEAIAEAKRRREEAMETAMRRSTLRMIVSQSGMPKPTHSIVKENRAVAQCTHEQLRDQSVFPDTYVEEGPLWLRHDDECVKAVQNRVRSIEVHRQKRLHVKIEQLRQQYRKLNDEWRVHCEHLNRWNERKERRSAVQTGTGTPAAEQDFIVSMMTLATSRTNRRNMNTGFAGFGDAVRSEAEFLEILASLESADMQDPTMRAARTTATTPNMLLDPDSTKPIFNNYEDNNGFVADPVAFYFNKFDPDFWSDEERTVFLRKYALYPKQFGKIASFLEHKTTQQCVSFYYATKKLPNYDYKALAAARNRERKRKVRPKSKKAKGSALMADLASTKPDDLECADDVDSPAEPGGITSMTGSRRKPTMTSNRFTPQEEHDEQRASSNSSRKRRATEDQSGDNINKKKSKKARRQKEPREPKAGPPTAAEEVKVIASVEEIPSEAAPSRALSDLAAAAVLEALAGVTPPEPVADKATGKRLKKAKSTFLEGVQEGKKKSRSSTSSYWSVAERTEFLKAFAMYGEDWDIISSTLPTKSAAQAKNFFHRMMEKESEESKDFQEAAQIAAENASLPLEQRRQEAIKMIVRQGASALAIIGSSIQCASEDGLIHRNTEGGPLQDASSGAACGATTRLRYQQPSQ</sequence>
<dbReference type="Pfam" id="PF00249">
    <property type="entry name" value="Myb_DNA-binding"/>
    <property type="match status" value="1"/>
</dbReference>